<dbReference type="Proteomes" id="UP000327013">
    <property type="component" value="Unassembled WGS sequence"/>
</dbReference>
<organism evidence="2 3">
    <name type="scientific">Carpinus fangiana</name>
    <dbReference type="NCBI Taxonomy" id="176857"/>
    <lineage>
        <taxon>Eukaryota</taxon>
        <taxon>Viridiplantae</taxon>
        <taxon>Streptophyta</taxon>
        <taxon>Embryophyta</taxon>
        <taxon>Tracheophyta</taxon>
        <taxon>Spermatophyta</taxon>
        <taxon>Magnoliopsida</taxon>
        <taxon>eudicotyledons</taxon>
        <taxon>Gunneridae</taxon>
        <taxon>Pentapetalae</taxon>
        <taxon>rosids</taxon>
        <taxon>fabids</taxon>
        <taxon>Fagales</taxon>
        <taxon>Betulaceae</taxon>
        <taxon>Carpinus</taxon>
    </lineage>
</organism>
<feature type="compositionally biased region" description="Acidic residues" evidence="1">
    <location>
        <begin position="147"/>
        <end position="163"/>
    </location>
</feature>
<gene>
    <name evidence="2" type="ORF">FH972_021623</name>
</gene>
<protein>
    <submittedName>
        <fullName evidence="2">Uncharacterized protein</fullName>
    </submittedName>
</protein>
<reference evidence="2 3" key="1">
    <citation type="submission" date="2019-06" db="EMBL/GenBank/DDBJ databases">
        <title>A chromosomal-level reference genome of Carpinus fangiana (Coryloideae, Betulaceae).</title>
        <authorList>
            <person name="Yang X."/>
            <person name="Wang Z."/>
            <person name="Zhang L."/>
            <person name="Hao G."/>
            <person name="Liu J."/>
            <person name="Yang Y."/>
        </authorList>
    </citation>
    <scope>NUCLEOTIDE SEQUENCE [LARGE SCALE GENOMIC DNA]</scope>
    <source>
        <strain evidence="2">Cfa_2016G</strain>
        <tissue evidence="2">Leaf</tissue>
    </source>
</reference>
<evidence type="ECO:0000313" key="2">
    <source>
        <dbReference type="EMBL" id="KAB8337323.1"/>
    </source>
</evidence>
<keyword evidence="3" id="KW-1185">Reference proteome</keyword>
<comment type="caution">
    <text evidence="2">The sequence shown here is derived from an EMBL/GenBank/DDBJ whole genome shotgun (WGS) entry which is preliminary data.</text>
</comment>
<dbReference type="EMBL" id="VIBQ01000009">
    <property type="protein sequence ID" value="KAB8337323.1"/>
    <property type="molecule type" value="Genomic_DNA"/>
</dbReference>
<dbReference type="AlphaFoldDB" id="A0A5N6KQ77"/>
<accession>A0A5N6KQ77</accession>
<evidence type="ECO:0000313" key="3">
    <source>
        <dbReference type="Proteomes" id="UP000327013"/>
    </source>
</evidence>
<feature type="region of interest" description="Disordered" evidence="1">
    <location>
        <begin position="115"/>
        <end position="181"/>
    </location>
</feature>
<evidence type="ECO:0000256" key="1">
    <source>
        <dbReference type="SAM" id="MobiDB-lite"/>
    </source>
</evidence>
<sequence length="181" mass="18499">MRERMRRRRALAIVPARTVILVATARPRPLATSSPSASLAAVPDVAPKGPLQVRPLLAQPLDGLLEALPHGLVLDGLALASRARRGPAAVAGARTLPGAPLEVAENAALLAQRDADAAEEGGDLRLGVGGGAERGPEDVEEGQERGDEGDEAEDDGDEGEDADGGACGDGVTHLGEEADMK</sequence>
<proteinExistence type="predicted"/>
<feature type="compositionally biased region" description="Basic and acidic residues" evidence="1">
    <location>
        <begin position="134"/>
        <end position="146"/>
    </location>
</feature>
<name>A0A5N6KQ77_9ROSI</name>